<dbReference type="GO" id="GO:0016020">
    <property type="term" value="C:membrane"/>
    <property type="evidence" value="ECO:0007669"/>
    <property type="project" value="InterPro"/>
</dbReference>
<accession>A0A8X8YNT4</accession>
<name>A0A8X8YNT4_SALSN</name>
<sequence length="1209" mass="134382">MKPPTKKLGGAKFIKHAKGNIAVVVTEEVNHVGTIRTVASFCAEEKIMEIYKKKCKGAVKMGIRQGLISGALVFFAITMAAVAVSQSSTFAPDSSKAKSATASIFGILDRKSTTDPSDESDTISGNGKSTVKCLLQRFYNPNSGVITVDGVDIQNLNLKWLRQQMGLVSQEPVLFSGTIRDNIAYGKGGNATEAEIMAAADQRTEAEDRHCTGHCEVPQDTASRRGDKRAGCRNGVIAEKGKHENLGKILIPAAVFVALAADNFTMGTDVGRQTDLHEEPMSDRQSLSSNYRYCSQSRKMSVGILVDSVSNAKVQEPGAQTAEIERCGQKNSVRCREGHSPRVEKHLIVEPKDASPWVSTRSFKPKLLPHSVADLDTECTPSLPAASVNFFAAKSGLGSDVCKQRNSGRAYCSVEEWNVNNAEQVENPVCSIEQGVQQEKEQVQNNDKTTETGGRESLRIKLWEILGDVSSPNKQHPSLQREVLHPDQERNNKQCPTEKLSLSSDTIESDSQAQVSTRPMTRSLARRKATRKQGNKSEPTKSNDRKECQRKRIFSSKGDISVGSYGKLMDGSLPCKGEKFMGMSSQAETNQGVRHKNVEKRQQSEKSKSIPAVDKLMLHKNKVSNASSSTDRRNDVHVETEKVSLNAMTDQRDVQQPMVVEAPKKNLQEDICNSVLKRKRNSPQLQKGFKNNFSFEIPLNAMTDQRDVQQSMDVEASKNFLQEDMSDFMLKRKRNSLQPKSVTRNNSSFELLLNSMTDKRDVEQSMDVEASKKNLEEDISDSLLLKKRNTVQPQKDTKNNSSFEFPLHSVTDQRDLELSMGVEASGKNMKEGISDILLKKKKNTVHNTSTPPSEIKSHSSLQKSKQEELHDQSPAAKIFHRTSMQNFKSFLSSESAKRGPDLQQEPSVGKSKNKEDNSLKRGPLVKPNVLIDEDSDNQSKSLIDETDSESSEDESNCKESEELSPENHISENILHNSDKSLGNGKDVGVIGSSQASDSLKGLLILAKDLLVPTMGWLPYFIWVHDANEMYMEENQEDGLTRAVALFTVALSRIKTKLKSISSRRSADILRATVEEILLRLQNAESLIKTDVGKLTNLSNSKSKQLETRFQEKQEQLIGIHKRFKAEVEQHLQECGSLIANLEEHEIELKRSMEKQRAAHKKFLSQVEQETNVQLEDAESRIMAVQEVAREKMLQLKLGVAECLKHGGLS</sequence>
<organism evidence="9">
    <name type="scientific">Salvia splendens</name>
    <name type="common">Scarlet sage</name>
    <dbReference type="NCBI Taxonomy" id="180675"/>
    <lineage>
        <taxon>Eukaryota</taxon>
        <taxon>Viridiplantae</taxon>
        <taxon>Streptophyta</taxon>
        <taxon>Embryophyta</taxon>
        <taxon>Tracheophyta</taxon>
        <taxon>Spermatophyta</taxon>
        <taxon>Magnoliopsida</taxon>
        <taxon>eudicotyledons</taxon>
        <taxon>Gunneridae</taxon>
        <taxon>Pentapetalae</taxon>
        <taxon>asterids</taxon>
        <taxon>lamiids</taxon>
        <taxon>Lamiales</taxon>
        <taxon>Lamiaceae</taxon>
        <taxon>Nepetoideae</taxon>
        <taxon>Mentheae</taxon>
        <taxon>Salviinae</taxon>
        <taxon>Salvia</taxon>
        <taxon>Salvia subgen. Calosphace</taxon>
        <taxon>core Calosphace</taxon>
    </lineage>
</organism>
<feature type="compositionally biased region" description="Basic residues" evidence="5">
    <location>
        <begin position="524"/>
        <end position="534"/>
    </location>
</feature>
<evidence type="ECO:0000256" key="4">
    <source>
        <dbReference type="SAM" id="Coils"/>
    </source>
</evidence>
<dbReference type="InterPro" id="IPR003439">
    <property type="entry name" value="ABC_transporter-like_ATP-bd"/>
</dbReference>
<evidence type="ECO:0000313" key="10">
    <source>
        <dbReference type="Proteomes" id="UP000298416"/>
    </source>
</evidence>
<dbReference type="Pfam" id="PF00005">
    <property type="entry name" value="ABC_tran"/>
    <property type="match status" value="1"/>
</dbReference>
<evidence type="ECO:0000256" key="1">
    <source>
        <dbReference type="ARBA" id="ARBA00022692"/>
    </source>
</evidence>
<feature type="compositionally biased region" description="Basic and acidic residues" evidence="5">
    <location>
        <begin position="482"/>
        <end position="492"/>
    </location>
</feature>
<evidence type="ECO:0000256" key="2">
    <source>
        <dbReference type="ARBA" id="ARBA00022989"/>
    </source>
</evidence>
<dbReference type="Gene3D" id="1.20.1560.10">
    <property type="entry name" value="ABC transporter type 1, transmembrane domain"/>
    <property type="match status" value="1"/>
</dbReference>
<gene>
    <name evidence="9" type="ORF">SASPL_104997</name>
</gene>
<feature type="region of interest" description="Disordered" evidence="5">
    <location>
        <begin position="469"/>
        <end position="555"/>
    </location>
</feature>
<dbReference type="PANTHER" id="PTHR36027">
    <property type="entry name" value="MEIOSIS-SPECIFIC PROTEIN ASY3"/>
    <property type="match status" value="1"/>
</dbReference>
<feature type="compositionally biased region" description="Basic and acidic residues" evidence="5">
    <location>
        <begin position="538"/>
        <end position="547"/>
    </location>
</feature>
<feature type="compositionally biased region" description="Polar residues" evidence="5">
    <location>
        <begin position="500"/>
        <end position="520"/>
    </location>
</feature>
<dbReference type="SUPFAM" id="SSF52540">
    <property type="entry name" value="P-loop containing nucleoside triphosphate hydrolases"/>
    <property type="match status" value="1"/>
</dbReference>
<dbReference type="AlphaFoldDB" id="A0A8X8YNT4"/>
<evidence type="ECO:0008006" key="11">
    <source>
        <dbReference type="Google" id="ProtNLM"/>
    </source>
</evidence>
<feature type="domain" description="Meiosis-specific protein ASY3-like coiled-coil" evidence="8">
    <location>
        <begin position="423"/>
        <end position="576"/>
    </location>
</feature>
<feature type="compositionally biased region" description="Basic and acidic residues" evidence="5">
    <location>
        <begin position="599"/>
        <end position="608"/>
    </location>
</feature>
<proteinExistence type="predicted"/>
<feature type="domain" description="ABC transporter" evidence="7">
    <location>
        <begin position="124"/>
        <end position="199"/>
    </location>
</feature>
<dbReference type="Gene3D" id="3.40.50.300">
    <property type="entry name" value="P-loop containing nucleotide triphosphate hydrolases"/>
    <property type="match status" value="1"/>
</dbReference>
<evidence type="ECO:0000259" key="8">
    <source>
        <dbReference type="Pfam" id="PF20435"/>
    </source>
</evidence>
<dbReference type="Proteomes" id="UP000298416">
    <property type="component" value="Unassembled WGS sequence"/>
</dbReference>
<evidence type="ECO:0000259" key="7">
    <source>
        <dbReference type="Pfam" id="PF00005"/>
    </source>
</evidence>
<dbReference type="InterPro" id="IPR036640">
    <property type="entry name" value="ABC1_TM_sf"/>
</dbReference>
<dbReference type="InterPro" id="IPR027417">
    <property type="entry name" value="P-loop_NTPase"/>
</dbReference>
<keyword evidence="10" id="KW-1185">Reference proteome</keyword>
<feature type="region of interest" description="Disordered" evidence="5">
    <location>
        <begin position="586"/>
        <end position="609"/>
    </location>
</feature>
<feature type="region of interest" description="Disordered" evidence="5">
    <location>
        <begin position="891"/>
        <end position="978"/>
    </location>
</feature>
<dbReference type="GO" id="GO:0016887">
    <property type="term" value="F:ATP hydrolysis activity"/>
    <property type="evidence" value="ECO:0007669"/>
    <property type="project" value="InterPro"/>
</dbReference>
<evidence type="ECO:0000256" key="3">
    <source>
        <dbReference type="ARBA" id="ARBA00023136"/>
    </source>
</evidence>
<dbReference type="Pfam" id="PF20435">
    <property type="entry name" value="ASY3-like"/>
    <property type="match status" value="2"/>
</dbReference>
<keyword evidence="3 6" id="KW-0472">Membrane</keyword>
<reference evidence="9" key="2">
    <citation type="submission" date="2020-08" db="EMBL/GenBank/DDBJ databases">
        <title>Plant Genome Project.</title>
        <authorList>
            <person name="Zhang R.-G."/>
        </authorList>
    </citation>
    <scope>NUCLEOTIDE SEQUENCE</scope>
    <source>
        <strain evidence="9">Huo1</strain>
        <tissue evidence="9">Leaf</tissue>
    </source>
</reference>
<feature type="compositionally biased region" description="Polar residues" evidence="5">
    <location>
        <begin position="845"/>
        <end position="863"/>
    </location>
</feature>
<keyword evidence="1 6" id="KW-0812">Transmembrane</keyword>
<dbReference type="SUPFAM" id="SSF90123">
    <property type="entry name" value="ABC transporter transmembrane region"/>
    <property type="match status" value="1"/>
</dbReference>
<comment type="caution">
    <text evidence="9">The sequence shown here is derived from an EMBL/GenBank/DDBJ whole genome shotgun (WGS) entry which is preliminary data.</text>
</comment>
<keyword evidence="4" id="KW-0175">Coiled coil</keyword>
<dbReference type="PANTHER" id="PTHR36027:SF1">
    <property type="entry name" value="MEIOSIS-SPECIFIC PROTEIN ASY3"/>
    <property type="match status" value="1"/>
</dbReference>
<dbReference type="GO" id="GO:0005524">
    <property type="term" value="F:ATP binding"/>
    <property type="evidence" value="ECO:0007669"/>
    <property type="project" value="InterPro"/>
</dbReference>
<feature type="transmembrane region" description="Helical" evidence="6">
    <location>
        <begin position="66"/>
        <end position="84"/>
    </location>
</feature>
<evidence type="ECO:0000313" key="9">
    <source>
        <dbReference type="EMBL" id="KAG6433385.1"/>
    </source>
</evidence>
<reference evidence="9" key="1">
    <citation type="submission" date="2018-01" db="EMBL/GenBank/DDBJ databases">
        <authorList>
            <person name="Mao J.F."/>
        </authorList>
    </citation>
    <scope>NUCLEOTIDE SEQUENCE</scope>
    <source>
        <strain evidence="9">Huo1</strain>
        <tissue evidence="9">Leaf</tissue>
    </source>
</reference>
<protein>
    <recommendedName>
        <fullName evidence="11">ATP-binding cassette, subfamily B (MDR/TAP), member 1</fullName>
    </recommendedName>
</protein>
<feature type="domain" description="Meiosis-specific protein ASY3-like coiled-coil" evidence="8">
    <location>
        <begin position="914"/>
        <end position="1204"/>
    </location>
</feature>
<dbReference type="InterPro" id="IPR046845">
    <property type="entry name" value="ASY3-like_CC"/>
</dbReference>
<dbReference type="EMBL" id="PNBA02000002">
    <property type="protein sequence ID" value="KAG6433385.1"/>
    <property type="molecule type" value="Genomic_DNA"/>
</dbReference>
<keyword evidence="2 6" id="KW-1133">Transmembrane helix</keyword>
<dbReference type="InterPro" id="IPR037731">
    <property type="entry name" value="ASY3-like"/>
</dbReference>
<feature type="region of interest" description="Disordered" evidence="5">
    <location>
        <begin position="839"/>
        <end position="873"/>
    </location>
</feature>
<evidence type="ECO:0000256" key="5">
    <source>
        <dbReference type="SAM" id="MobiDB-lite"/>
    </source>
</evidence>
<feature type="compositionally biased region" description="Acidic residues" evidence="5">
    <location>
        <begin position="944"/>
        <end position="954"/>
    </location>
</feature>
<evidence type="ECO:0000256" key="6">
    <source>
        <dbReference type="SAM" id="Phobius"/>
    </source>
</evidence>
<dbReference type="GO" id="GO:0051321">
    <property type="term" value="P:meiotic cell cycle"/>
    <property type="evidence" value="ECO:0007669"/>
    <property type="project" value="InterPro"/>
</dbReference>
<feature type="coiled-coil region" evidence="4">
    <location>
        <begin position="1127"/>
        <end position="1161"/>
    </location>
</feature>